<organism evidence="2 3">
    <name type="scientific">Yasminevirus sp. GU-2018</name>
    <dbReference type="NCBI Taxonomy" id="2420051"/>
    <lineage>
        <taxon>Viruses</taxon>
        <taxon>Varidnaviria</taxon>
        <taxon>Bamfordvirae</taxon>
        <taxon>Nucleocytoviricota</taxon>
        <taxon>Megaviricetes</taxon>
        <taxon>Imitervirales</taxon>
        <taxon>Mimiviridae</taxon>
        <taxon>Klosneuvirinae</taxon>
        <taxon>Yasminevirus</taxon>
        <taxon>Yasminevirus saudimassiliense</taxon>
    </lineage>
</organism>
<keyword evidence="3" id="KW-1185">Reference proteome</keyword>
<evidence type="ECO:0000313" key="2">
    <source>
        <dbReference type="EMBL" id="VBB17752.1"/>
    </source>
</evidence>
<feature type="compositionally biased region" description="Polar residues" evidence="1">
    <location>
        <begin position="705"/>
        <end position="714"/>
    </location>
</feature>
<sequence>MLTLKNTVSKDRVVLQKSSLRTLLQKTPLAYLTEENELASDSLVSFDEVLDTVRATCNDTKSFDRVVKEDAWHVLKEFLQHKTVLHESNLIKKNPGSIDVLVSNIPPQILMERLRLNILPDNTPLIISTLKLESVYEELVFYEYVYSSEHISLHAKLTCMIENNYERLLNLIEEGVLEICTTSLDSFDTTEDSKKSMATIRHTYYEKVSKSKMFDRFIDLHENWLGYNISEIDAVDDRAIPFCVLLNDRMFTTWCSDTILTKLAKISEYVGQNPNKVHVRELCHLNSHYRTDPLRVNILMEHLVPQLDLSASPHETDEHYELRIFKAVDLLVRMMEDDSRLVAKLSTRQKEKIVSMWMKMCSPSHKGFRYTYTCPRLEILAERDLVADSKSGTTTSSTLVQKLTNEKSLSETQFKRTRKLFLSATVRSILSQIAVTFSEIGYVMSTDDFEAFELLCKRMEFKSIQSVFFNHLPPKILNMIIERSVKSNPELNGQLEPPVSIRLDPYELVERTYDQIIGTSKLFKSVFKRKPAIELISLGERSFFVECLYTLMYWDYFTMLLNDPTVVANALGVLACVGDSQRLSNYQLDVTIIRTVVDNFVQRATVKSTATHKLGRSDESTIYLNNEEIFKVIQKHLSELIDVMKRDEMLFKSGPDFTEIRDELTVYGVQNLSFLNEMCDMYNMHADDNYIEQYVQSAGVKASRKTNVVKSLSSKTKDIEEDEDNEDDGNSDGENDDDHDDE</sequence>
<evidence type="ECO:0000256" key="1">
    <source>
        <dbReference type="SAM" id="MobiDB-lite"/>
    </source>
</evidence>
<name>A0A5K0U8M3_9VIRU</name>
<comment type="caution">
    <text evidence="2">The sequence shown here is derived from an EMBL/GenBank/DDBJ whole genome shotgun (WGS) entry which is preliminary data.</text>
</comment>
<proteinExistence type="predicted"/>
<dbReference type="Proteomes" id="UP000594342">
    <property type="component" value="Unassembled WGS sequence"/>
</dbReference>
<feature type="region of interest" description="Disordered" evidence="1">
    <location>
        <begin position="703"/>
        <end position="742"/>
    </location>
</feature>
<protein>
    <submittedName>
        <fullName evidence="2">Uncharacterized protein</fullName>
    </submittedName>
</protein>
<feature type="compositionally biased region" description="Acidic residues" evidence="1">
    <location>
        <begin position="719"/>
        <end position="742"/>
    </location>
</feature>
<accession>A0A5K0U8M3</accession>
<gene>
    <name evidence="2" type="ORF">YASMINEVIRUS_215</name>
</gene>
<reference evidence="2 3" key="1">
    <citation type="submission" date="2018-10" db="EMBL/GenBank/DDBJ databases">
        <authorList>
            <consortium name="IHU Genomes"/>
        </authorList>
    </citation>
    <scope>NUCLEOTIDE SEQUENCE [LARGE SCALE GENOMIC DNA]</scope>
    <source>
        <strain evidence="2 3">A1</strain>
    </source>
</reference>
<dbReference type="EMBL" id="UPSH01000001">
    <property type="protein sequence ID" value="VBB17752.1"/>
    <property type="molecule type" value="Genomic_DNA"/>
</dbReference>
<evidence type="ECO:0000313" key="3">
    <source>
        <dbReference type="Proteomes" id="UP000594342"/>
    </source>
</evidence>